<gene>
    <name evidence="1" type="ORF">GTP90_01255</name>
</gene>
<organism evidence="1 2">
    <name type="scientific">Duganella vulcania</name>
    <dbReference type="NCBI Taxonomy" id="2692166"/>
    <lineage>
        <taxon>Bacteria</taxon>
        <taxon>Pseudomonadati</taxon>
        <taxon>Pseudomonadota</taxon>
        <taxon>Betaproteobacteria</taxon>
        <taxon>Burkholderiales</taxon>
        <taxon>Oxalobacteraceae</taxon>
        <taxon>Telluria group</taxon>
        <taxon>Duganella</taxon>
    </lineage>
</organism>
<comment type="caution">
    <text evidence="1">The sequence shown here is derived from an EMBL/GenBank/DDBJ whole genome shotgun (WGS) entry which is preliminary data.</text>
</comment>
<dbReference type="AlphaFoldDB" id="A0A845GCY9"/>
<evidence type="ECO:0000313" key="2">
    <source>
        <dbReference type="Proteomes" id="UP000447355"/>
    </source>
</evidence>
<dbReference type="RefSeq" id="WP_161081748.1">
    <property type="nucleotide sequence ID" value="NZ_WWCX01000001.1"/>
</dbReference>
<reference evidence="1" key="1">
    <citation type="submission" date="2019-12" db="EMBL/GenBank/DDBJ databases">
        <title>Novel species isolated from a subtropical stream in China.</title>
        <authorList>
            <person name="Lu H."/>
        </authorList>
    </citation>
    <scope>NUCLEOTIDE SEQUENCE [LARGE SCALE GENOMIC DNA]</scope>
    <source>
        <strain evidence="1">FT81W</strain>
    </source>
</reference>
<accession>A0A845GCY9</accession>
<evidence type="ECO:0000313" key="1">
    <source>
        <dbReference type="EMBL" id="MYM92483.1"/>
    </source>
</evidence>
<dbReference type="Proteomes" id="UP000447355">
    <property type="component" value="Unassembled WGS sequence"/>
</dbReference>
<sequence length="64" mass="6754">MTDQNKPLCKVHGMIEPGAMCSSVIVGAKYCGYAGKCEHKVTAAQNADSQAAQASHKVECRGNE</sequence>
<proteinExistence type="predicted"/>
<dbReference type="EMBL" id="WWCX01000001">
    <property type="protein sequence ID" value="MYM92483.1"/>
    <property type="molecule type" value="Genomic_DNA"/>
</dbReference>
<name>A0A845GCY9_9BURK</name>
<protein>
    <submittedName>
        <fullName evidence="1">Uncharacterized protein</fullName>
    </submittedName>
</protein>